<keyword evidence="1 3" id="KW-0853">WD repeat</keyword>
<feature type="repeat" description="WD" evidence="3">
    <location>
        <begin position="513"/>
        <end position="554"/>
    </location>
</feature>
<reference evidence="7 8" key="1">
    <citation type="submission" date="2022-11" db="EMBL/GenBank/DDBJ databases">
        <title>Minimal conservation of predation-associated metabolite biosynthetic gene clusters underscores biosynthetic potential of Myxococcota including descriptions for ten novel species: Archangium lansinium sp. nov., Myxococcus landrumus sp. nov., Nannocystis bai.</title>
        <authorList>
            <person name="Ahearne A."/>
            <person name="Stevens C."/>
            <person name="Dowd S."/>
        </authorList>
    </citation>
    <scope>NUCLEOTIDE SEQUENCE [LARGE SCALE GENOMIC DNA]</scope>
    <source>
        <strain evidence="7 8">NCELM</strain>
    </source>
</reference>
<keyword evidence="7" id="KW-0808">Transferase</keyword>
<name>A0ABT5BFE1_9BACT</name>
<keyword evidence="5" id="KW-0472">Membrane</keyword>
<dbReference type="InterPro" id="IPR020472">
    <property type="entry name" value="WD40_PAC1"/>
</dbReference>
<dbReference type="SMART" id="SM00320">
    <property type="entry name" value="WD40"/>
    <property type="match status" value="8"/>
</dbReference>
<keyword evidence="5" id="KW-0812">Transmembrane</keyword>
<dbReference type="InterPro" id="IPR011009">
    <property type="entry name" value="Kinase-like_dom_sf"/>
</dbReference>
<dbReference type="EMBL" id="JAQNDN010000020">
    <property type="protein sequence ID" value="MDC0672853.1"/>
    <property type="molecule type" value="Genomic_DNA"/>
</dbReference>
<evidence type="ECO:0000256" key="2">
    <source>
        <dbReference type="ARBA" id="ARBA00022737"/>
    </source>
</evidence>
<dbReference type="Gene3D" id="3.30.200.20">
    <property type="entry name" value="Phosphorylase Kinase, domain 1"/>
    <property type="match status" value="1"/>
</dbReference>
<evidence type="ECO:0000256" key="4">
    <source>
        <dbReference type="SAM" id="MobiDB-lite"/>
    </source>
</evidence>
<dbReference type="PANTHER" id="PTHR19879:SF9">
    <property type="entry name" value="TRANSCRIPTION INITIATION FACTOR TFIID SUBUNIT 5"/>
    <property type="match status" value="1"/>
</dbReference>
<feature type="repeat" description="WD" evidence="3">
    <location>
        <begin position="716"/>
        <end position="757"/>
    </location>
</feature>
<dbReference type="SMART" id="SM00220">
    <property type="entry name" value="S_TKc"/>
    <property type="match status" value="1"/>
</dbReference>
<sequence>MAQGTEDGLQDRGASSSPQRHGSDLRTGDAHTLEAPAERTPTSPARLAELARLLPRVARDTYSVGHEVAQGGIGRVSQARDRRLDRPVAIKELLVWNERQEQRFVREALLTARLQHPAVVPIYEAARWPEGEPFYAMKLVSGRSLADLIARCESFTERLSLLPHVLTAAQAVAYAHSKQIIHRDLKPANVLVGEFGETVVIDWGLAKDLAEDEPLAEATARAGQGLTIDGAIMGTPSYMPPEQAIGLPVDARADVYALGAMLYHVLAAVPPYHDAPSDRVLMDIVEAPPRPLEQLVPQLSDELAAIVHKAMARDPAARYRTAADMAADLERFQTGRIVAAHAYSTRQLLQRYWRRHRAALSSTAAALVLVALVVLAAFVKTDRARQFAELKEREAVEASRAADTARHAAEEARAQATARADGITLLQAQEALRRDPNQALAWLKTLSPEYADIGKVRRIAADAQARGISRAFHGHTGYINRFSVAPDGARFVTASDDKTARLWDIASGDARVLVGHDDEIWNVQHSPDGARIATVSKDSTLRIWNARTGAALVTIAVPSPTRQLVLRPDGALLGAHTNGGEAWIVRPGAATIELLSPAEERPRRSYLSLDGRRLIVQPEVGDVYVRDLDGTAKRHLPGTRGATGKWFLDARGDVALHLTTDASAHWDLATMTRRPLDGASQLRRPVFSTAGDRLALAVGADIHVYVTRTGALVRRLVGHEGPIEMVSFSADDRRLVSASVDRTARVWNLASGQSEVYGGFEGVVTEAELLADGRSILAVSTSGEVRLFEPRRAGRIVTDHAAPATGLAVSADDRVASIDDRGRLRIGDLAGRTIAEHVTVRAPNIHLVASPDSRGFAGVARAWITVTDGRHPDRAAPPATLLFGSFDATPPLAVALPAAALELAWLEGGSAVVVALVDGTVRRIDRSGAGVELDRLPAPATSIAIAPGSRWLAAGSEDGHVRLTELATGRHRDLAPHRERVTALAVAAGDAWLATGCADHTARLWRLDDGSFRSFDEGGHGIEQLAFSVDGRTLILLSGGETQLRRLSVETGEHLAPLTGPIGKLLGFTASADGRRLLTHGADDGGRMIVTLGLEGTVRAWPDDLPETMPELRAWLATAMPEPIAGQ</sequence>
<proteinExistence type="predicted"/>
<keyword evidence="2" id="KW-0677">Repeat</keyword>
<dbReference type="GO" id="GO:0016301">
    <property type="term" value="F:kinase activity"/>
    <property type="evidence" value="ECO:0007669"/>
    <property type="project" value="UniProtKB-KW"/>
</dbReference>
<dbReference type="Pfam" id="PF00400">
    <property type="entry name" value="WD40"/>
    <property type="match status" value="5"/>
</dbReference>
<feature type="compositionally biased region" description="Basic and acidic residues" evidence="4">
    <location>
        <begin position="21"/>
        <end position="32"/>
    </location>
</feature>
<comment type="caution">
    <text evidence="7">The sequence shown here is derived from an EMBL/GenBank/DDBJ whole genome shotgun (WGS) entry which is preliminary data.</text>
</comment>
<keyword evidence="8" id="KW-1185">Reference proteome</keyword>
<dbReference type="Proteomes" id="UP001217838">
    <property type="component" value="Unassembled WGS sequence"/>
</dbReference>
<dbReference type="RefSeq" id="WP_272004986.1">
    <property type="nucleotide sequence ID" value="NZ_JAQNDN010000020.1"/>
</dbReference>
<feature type="transmembrane region" description="Helical" evidence="5">
    <location>
        <begin position="358"/>
        <end position="379"/>
    </location>
</feature>
<protein>
    <submittedName>
        <fullName evidence="7">Serine/threonine-protein kinase</fullName>
    </submittedName>
</protein>
<gene>
    <name evidence="7" type="ORF">POL58_34185</name>
</gene>
<keyword evidence="7" id="KW-0418">Kinase</keyword>
<dbReference type="PROSITE" id="PS00678">
    <property type="entry name" value="WD_REPEATS_1"/>
    <property type="match status" value="2"/>
</dbReference>
<keyword evidence="5" id="KW-1133">Transmembrane helix</keyword>
<evidence type="ECO:0000313" key="8">
    <source>
        <dbReference type="Proteomes" id="UP001217838"/>
    </source>
</evidence>
<dbReference type="SUPFAM" id="SSF50998">
    <property type="entry name" value="Quinoprotein alcohol dehydrogenase-like"/>
    <property type="match status" value="2"/>
</dbReference>
<dbReference type="InterPro" id="IPR019775">
    <property type="entry name" value="WD40_repeat_CS"/>
</dbReference>
<feature type="domain" description="Protein kinase" evidence="6">
    <location>
        <begin position="62"/>
        <end position="332"/>
    </location>
</feature>
<feature type="repeat" description="WD" evidence="3">
    <location>
        <begin position="472"/>
        <end position="513"/>
    </location>
</feature>
<dbReference type="Pfam" id="PF00069">
    <property type="entry name" value="Pkinase"/>
    <property type="match status" value="1"/>
</dbReference>
<dbReference type="PROSITE" id="PS50011">
    <property type="entry name" value="PROTEIN_KINASE_DOM"/>
    <property type="match status" value="1"/>
</dbReference>
<dbReference type="SUPFAM" id="SSF56112">
    <property type="entry name" value="Protein kinase-like (PK-like)"/>
    <property type="match status" value="1"/>
</dbReference>
<evidence type="ECO:0000256" key="1">
    <source>
        <dbReference type="ARBA" id="ARBA00022574"/>
    </source>
</evidence>
<dbReference type="PROSITE" id="PS50294">
    <property type="entry name" value="WD_REPEATS_REGION"/>
    <property type="match status" value="4"/>
</dbReference>
<dbReference type="InterPro" id="IPR000719">
    <property type="entry name" value="Prot_kinase_dom"/>
</dbReference>
<dbReference type="PROSITE" id="PS50082">
    <property type="entry name" value="WD_REPEATS_2"/>
    <property type="match status" value="4"/>
</dbReference>
<organism evidence="7 8">
    <name type="scientific">Nannocystis radixulma</name>
    <dbReference type="NCBI Taxonomy" id="2995305"/>
    <lineage>
        <taxon>Bacteria</taxon>
        <taxon>Pseudomonadati</taxon>
        <taxon>Myxococcota</taxon>
        <taxon>Polyangia</taxon>
        <taxon>Nannocystales</taxon>
        <taxon>Nannocystaceae</taxon>
        <taxon>Nannocystis</taxon>
    </lineage>
</organism>
<feature type="repeat" description="WD" evidence="3">
    <location>
        <begin position="974"/>
        <end position="1015"/>
    </location>
</feature>
<dbReference type="Gene3D" id="2.130.10.10">
    <property type="entry name" value="YVTN repeat-like/Quinoprotein amine dehydrogenase"/>
    <property type="match status" value="3"/>
</dbReference>
<dbReference type="InterPro" id="IPR015943">
    <property type="entry name" value="WD40/YVTN_repeat-like_dom_sf"/>
</dbReference>
<dbReference type="InterPro" id="IPR011047">
    <property type="entry name" value="Quinoprotein_ADH-like_sf"/>
</dbReference>
<evidence type="ECO:0000259" key="6">
    <source>
        <dbReference type="PROSITE" id="PS50011"/>
    </source>
</evidence>
<dbReference type="PANTHER" id="PTHR19879">
    <property type="entry name" value="TRANSCRIPTION INITIATION FACTOR TFIID"/>
    <property type="match status" value="1"/>
</dbReference>
<feature type="region of interest" description="Disordered" evidence="4">
    <location>
        <begin position="1"/>
        <end position="45"/>
    </location>
</feature>
<evidence type="ECO:0000256" key="5">
    <source>
        <dbReference type="SAM" id="Phobius"/>
    </source>
</evidence>
<dbReference type="PRINTS" id="PR00320">
    <property type="entry name" value="GPROTEINBRPT"/>
</dbReference>
<accession>A0ABT5BFE1</accession>
<dbReference type="InterPro" id="IPR001680">
    <property type="entry name" value="WD40_rpt"/>
</dbReference>
<dbReference type="Gene3D" id="1.10.510.10">
    <property type="entry name" value="Transferase(Phosphotransferase) domain 1"/>
    <property type="match status" value="1"/>
</dbReference>
<dbReference type="InterPro" id="IPR008271">
    <property type="entry name" value="Ser/Thr_kinase_AS"/>
</dbReference>
<dbReference type="CDD" id="cd14014">
    <property type="entry name" value="STKc_PknB_like"/>
    <property type="match status" value="1"/>
</dbReference>
<evidence type="ECO:0000256" key="3">
    <source>
        <dbReference type="PROSITE-ProRule" id="PRU00221"/>
    </source>
</evidence>
<evidence type="ECO:0000313" key="7">
    <source>
        <dbReference type="EMBL" id="MDC0672853.1"/>
    </source>
</evidence>
<dbReference type="PROSITE" id="PS00108">
    <property type="entry name" value="PROTEIN_KINASE_ST"/>
    <property type="match status" value="1"/>
</dbReference>